<feature type="domain" description="Alanine dehydrogenase/pyridine nucleotide transhydrogenase NAD(H)-binding" evidence="5">
    <location>
        <begin position="177"/>
        <end position="324"/>
    </location>
</feature>
<dbReference type="InterPro" id="IPR008141">
    <property type="entry name" value="Ala_DH"/>
</dbReference>
<dbReference type="PROSITE" id="PS00837">
    <property type="entry name" value="ALADH_PNT_2"/>
    <property type="match status" value="1"/>
</dbReference>
<evidence type="ECO:0000259" key="6">
    <source>
        <dbReference type="SMART" id="SM01003"/>
    </source>
</evidence>
<reference evidence="7 8" key="1">
    <citation type="submission" date="2016-10" db="EMBL/GenBank/DDBJ databases">
        <authorList>
            <person name="de Groot N.N."/>
        </authorList>
    </citation>
    <scope>NUCLEOTIDE SEQUENCE [LARGE SCALE GENOMIC DNA]</scope>
    <source>
        <strain evidence="7 8">DSM 25232</strain>
    </source>
</reference>
<dbReference type="Pfam" id="PF01262">
    <property type="entry name" value="AlaDh_PNT_C"/>
    <property type="match status" value="1"/>
</dbReference>
<dbReference type="Proteomes" id="UP000198521">
    <property type="component" value="Unassembled WGS sequence"/>
</dbReference>
<dbReference type="EMBL" id="FOAB01000001">
    <property type="protein sequence ID" value="SEK54997.1"/>
    <property type="molecule type" value="Genomic_DNA"/>
</dbReference>
<dbReference type="STRING" id="1038014.SAMN04487910_0794"/>
<dbReference type="SMART" id="SM01003">
    <property type="entry name" value="AlaDh_PNT_N"/>
    <property type="match status" value="1"/>
</dbReference>
<organism evidence="7 8">
    <name type="scientific">Aquimarina amphilecti</name>
    <dbReference type="NCBI Taxonomy" id="1038014"/>
    <lineage>
        <taxon>Bacteria</taxon>
        <taxon>Pseudomonadati</taxon>
        <taxon>Bacteroidota</taxon>
        <taxon>Flavobacteriia</taxon>
        <taxon>Flavobacteriales</taxon>
        <taxon>Flavobacteriaceae</taxon>
        <taxon>Aquimarina</taxon>
    </lineage>
</organism>
<dbReference type="AlphaFoldDB" id="A0A1H7HZF0"/>
<comment type="similarity">
    <text evidence="1">Belongs to the AlaDH/PNT family.</text>
</comment>
<evidence type="ECO:0000313" key="7">
    <source>
        <dbReference type="EMBL" id="SEK54997.1"/>
    </source>
</evidence>
<dbReference type="RefSeq" id="WP_091405873.1">
    <property type="nucleotide sequence ID" value="NZ_FOAB01000001.1"/>
</dbReference>
<dbReference type="PANTHER" id="PTHR42795:SF1">
    <property type="entry name" value="ALANINE DEHYDROGENASE"/>
    <property type="match status" value="1"/>
</dbReference>
<accession>A0A1H7HZF0</accession>
<dbReference type="SMART" id="SM01002">
    <property type="entry name" value="AlaDh_PNT_C"/>
    <property type="match status" value="1"/>
</dbReference>
<keyword evidence="4" id="KW-0520">NAD</keyword>
<dbReference type="GO" id="GO:0000286">
    <property type="term" value="F:alanine dehydrogenase activity"/>
    <property type="evidence" value="ECO:0007669"/>
    <property type="project" value="UniProtKB-EC"/>
</dbReference>
<dbReference type="Gene3D" id="3.40.50.720">
    <property type="entry name" value="NAD(P)-binding Rossmann-like Domain"/>
    <property type="match status" value="2"/>
</dbReference>
<evidence type="ECO:0000256" key="3">
    <source>
        <dbReference type="ARBA" id="ARBA00023002"/>
    </source>
</evidence>
<dbReference type="InterPro" id="IPR007698">
    <property type="entry name" value="AlaDH/PNT_NAD(H)-bd"/>
</dbReference>
<dbReference type="SUPFAM" id="SSF51735">
    <property type="entry name" value="NAD(P)-binding Rossmann-fold domains"/>
    <property type="match status" value="1"/>
</dbReference>
<proteinExistence type="inferred from homology"/>
<evidence type="ECO:0000256" key="2">
    <source>
        <dbReference type="ARBA" id="ARBA00012897"/>
    </source>
</evidence>
<evidence type="ECO:0000256" key="4">
    <source>
        <dbReference type="ARBA" id="ARBA00023027"/>
    </source>
</evidence>
<evidence type="ECO:0000313" key="8">
    <source>
        <dbReference type="Proteomes" id="UP000198521"/>
    </source>
</evidence>
<name>A0A1H7HZF0_AQUAM</name>
<evidence type="ECO:0000259" key="5">
    <source>
        <dbReference type="SMART" id="SM01002"/>
    </source>
</evidence>
<dbReference type="InterPro" id="IPR007886">
    <property type="entry name" value="AlaDH/PNT_N"/>
</dbReference>
<dbReference type="CDD" id="cd05305">
    <property type="entry name" value="L-AlaDH"/>
    <property type="match status" value="1"/>
</dbReference>
<dbReference type="SUPFAM" id="SSF52283">
    <property type="entry name" value="Formate/glycerate dehydrogenase catalytic domain-like"/>
    <property type="match status" value="1"/>
</dbReference>
<keyword evidence="8" id="KW-1185">Reference proteome</keyword>
<dbReference type="Pfam" id="PF05222">
    <property type="entry name" value="AlaDh_PNT_N"/>
    <property type="match status" value="1"/>
</dbReference>
<dbReference type="EC" id="1.4.1.1" evidence="2"/>
<protein>
    <recommendedName>
        <fullName evidence="2">alanine dehydrogenase</fullName>
        <ecNumber evidence="2">1.4.1.1</ecNumber>
    </recommendedName>
</protein>
<evidence type="ECO:0000256" key="1">
    <source>
        <dbReference type="ARBA" id="ARBA00005689"/>
    </source>
</evidence>
<dbReference type="GO" id="GO:0042853">
    <property type="term" value="P:L-alanine catabolic process"/>
    <property type="evidence" value="ECO:0007669"/>
    <property type="project" value="InterPro"/>
</dbReference>
<dbReference type="PANTHER" id="PTHR42795">
    <property type="entry name" value="ALANINE DEHYDROGENASE"/>
    <property type="match status" value="1"/>
</dbReference>
<keyword evidence="3" id="KW-0560">Oxidoreductase</keyword>
<feature type="domain" description="Alanine dehydrogenase/pyridine nucleotide transhydrogenase N-terminal" evidence="6">
    <location>
        <begin position="32"/>
        <end position="165"/>
    </location>
</feature>
<dbReference type="InterPro" id="IPR008143">
    <property type="entry name" value="Ala_DH/PNT_CS2"/>
</dbReference>
<gene>
    <name evidence="7" type="ORF">SAMN04487910_0794</name>
</gene>
<sequence length="399" mass="43332">MSKPSSPFTKEQLLPQEEMIEVARKKGKLFIGIPKETSYQEKRVCLTPDAVAALTAHGHRVLLETNAGLGASFTDSEYSEAGAEITNDIKKVFGCPIILKVEPPSIEELKHINPQTVLISALQLKTQSKVYFQELAKKRITALGFEFIRDADGAYPAVRALSEIAGTAGVLIASELMSSATQGSGLMMGNISGVPPVEVVIIGAGTVGEFAARSAIGLGANVKVFDNSITKLRCIQTNIGRPLYTSTIQPKNLLKALRRCDVVIGAVRGKNRSPIIVSETMVERMKNGAVIIDVSIDMGGCFETSEVTSHDHPTFEKHGVVHYCVPNIPSRYAKTSSLSISNIFTPYLLQIGDEGGIENAVRFDRGLKSGLYFYHGILTSKSIADWFDLSYRDINLLIL</sequence>
<dbReference type="GO" id="GO:0005886">
    <property type="term" value="C:plasma membrane"/>
    <property type="evidence" value="ECO:0007669"/>
    <property type="project" value="TreeGrafter"/>
</dbReference>
<dbReference type="InterPro" id="IPR036291">
    <property type="entry name" value="NAD(P)-bd_dom_sf"/>
</dbReference>
<dbReference type="OrthoDB" id="9804592at2"/>